<dbReference type="Proteomes" id="UP001054837">
    <property type="component" value="Unassembled WGS sequence"/>
</dbReference>
<organism evidence="1 2">
    <name type="scientific">Caerostris darwini</name>
    <dbReference type="NCBI Taxonomy" id="1538125"/>
    <lineage>
        <taxon>Eukaryota</taxon>
        <taxon>Metazoa</taxon>
        <taxon>Ecdysozoa</taxon>
        <taxon>Arthropoda</taxon>
        <taxon>Chelicerata</taxon>
        <taxon>Arachnida</taxon>
        <taxon>Araneae</taxon>
        <taxon>Araneomorphae</taxon>
        <taxon>Entelegynae</taxon>
        <taxon>Araneoidea</taxon>
        <taxon>Araneidae</taxon>
        <taxon>Caerostris</taxon>
    </lineage>
</organism>
<reference evidence="1 2" key="1">
    <citation type="submission" date="2021-06" db="EMBL/GenBank/DDBJ databases">
        <title>Caerostris darwini draft genome.</title>
        <authorList>
            <person name="Kono N."/>
            <person name="Arakawa K."/>
        </authorList>
    </citation>
    <scope>NUCLEOTIDE SEQUENCE [LARGE SCALE GENOMIC DNA]</scope>
</reference>
<sequence>MGCCGFIFQVKWADVCGTDDSLPAIITKTKTYNSFFFLMRLAWMGSLMRKTICYEAMLPTDNHKRPLLNSTSFNGRCFWGGLEACLEMQDQL</sequence>
<protein>
    <submittedName>
        <fullName evidence="1">Uncharacterized protein</fullName>
    </submittedName>
</protein>
<evidence type="ECO:0000313" key="1">
    <source>
        <dbReference type="EMBL" id="GIY33106.1"/>
    </source>
</evidence>
<gene>
    <name evidence="1" type="ORF">CDAR_440001</name>
</gene>
<dbReference type="EMBL" id="BPLQ01007901">
    <property type="protein sequence ID" value="GIY33106.1"/>
    <property type="molecule type" value="Genomic_DNA"/>
</dbReference>
<accession>A0AAV4SIU2</accession>
<dbReference type="AlphaFoldDB" id="A0AAV4SIU2"/>
<proteinExistence type="predicted"/>
<evidence type="ECO:0000313" key="2">
    <source>
        <dbReference type="Proteomes" id="UP001054837"/>
    </source>
</evidence>
<name>A0AAV4SIU2_9ARAC</name>
<keyword evidence="2" id="KW-1185">Reference proteome</keyword>
<comment type="caution">
    <text evidence="1">The sequence shown here is derived from an EMBL/GenBank/DDBJ whole genome shotgun (WGS) entry which is preliminary data.</text>
</comment>